<feature type="domain" description="PPIase FKBP-type" evidence="6">
    <location>
        <begin position="119"/>
        <end position="209"/>
    </location>
</feature>
<keyword evidence="3 5" id="KW-0697">Rotamase</keyword>
<dbReference type="FunFam" id="3.10.50.40:FF:000006">
    <property type="entry name" value="Peptidyl-prolyl cis-trans isomerase"/>
    <property type="match status" value="1"/>
</dbReference>
<protein>
    <recommendedName>
        <fullName evidence="2 5">peptidylprolyl isomerase</fullName>
        <ecNumber evidence="2 5">5.2.1.8</ecNumber>
    </recommendedName>
</protein>
<dbReference type="EMBL" id="HBEO01003652">
    <property type="protein sequence ID" value="CAD8469712.1"/>
    <property type="molecule type" value="Transcribed_RNA"/>
</dbReference>
<dbReference type="GO" id="GO:0003755">
    <property type="term" value="F:peptidyl-prolyl cis-trans isomerase activity"/>
    <property type="evidence" value="ECO:0007669"/>
    <property type="project" value="UniProtKB-KW"/>
</dbReference>
<dbReference type="SUPFAM" id="SSF54534">
    <property type="entry name" value="FKBP-like"/>
    <property type="match status" value="1"/>
</dbReference>
<keyword evidence="4 5" id="KW-0413">Isomerase</keyword>
<dbReference type="Pfam" id="PF00254">
    <property type="entry name" value="FKBP_C"/>
    <property type="match status" value="1"/>
</dbReference>
<sequence>MALSTVCAFTPAPPSSLSSVRQISSISRQTCALTASRMQSLPSAGKGENLDRRAMLRTGVSTILAAGFASDAFAASGKGDWARHDGPFSDSEFEGFSQTPSGLKYKDIEVGQGPQPKSGQKIKAHYSGYLLSNGKLFDSSYDRGQPLPFNVGVGQVIKGWDEGLLSMKVGGKRILLIPSELAYGKRNVANGLIPPNSVLVFYVELVSLAA</sequence>
<dbReference type="InterPro" id="IPR001179">
    <property type="entry name" value="PPIase_FKBP_dom"/>
</dbReference>
<dbReference type="Gene3D" id="3.10.50.40">
    <property type="match status" value="1"/>
</dbReference>
<dbReference type="PROSITE" id="PS50059">
    <property type="entry name" value="FKBP_PPIASE"/>
    <property type="match status" value="1"/>
</dbReference>
<accession>A0A7S0H734</accession>
<dbReference type="PANTHER" id="PTHR43811:SF19">
    <property type="entry name" value="39 KDA FK506-BINDING NUCLEAR PROTEIN"/>
    <property type="match status" value="1"/>
</dbReference>
<gene>
    <name evidence="7" type="ORF">HPHI1048_LOCUS2595</name>
</gene>
<dbReference type="PANTHER" id="PTHR43811">
    <property type="entry name" value="FKBP-TYPE PEPTIDYL-PROLYL CIS-TRANS ISOMERASE FKPA"/>
    <property type="match status" value="1"/>
</dbReference>
<reference evidence="7" key="1">
    <citation type="submission" date="2021-01" db="EMBL/GenBank/DDBJ databases">
        <authorList>
            <person name="Corre E."/>
            <person name="Pelletier E."/>
            <person name="Niang G."/>
            <person name="Scheremetjew M."/>
            <person name="Finn R."/>
            <person name="Kale V."/>
            <person name="Holt S."/>
            <person name="Cochrane G."/>
            <person name="Meng A."/>
            <person name="Brown T."/>
            <person name="Cohen L."/>
        </authorList>
    </citation>
    <scope>NUCLEOTIDE SEQUENCE</scope>
    <source>
        <strain evidence="7">CCMP325</strain>
    </source>
</reference>
<evidence type="ECO:0000259" key="6">
    <source>
        <dbReference type="PROSITE" id="PS50059"/>
    </source>
</evidence>
<dbReference type="EC" id="5.2.1.8" evidence="2 5"/>
<organism evidence="7">
    <name type="scientific">Hanusia phi</name>
    <dbReference type="NCBI Taxonomy" id="3032"/>
    <lineage>
        <taxon>Eukaryota</taxon>
        <taxon>Cryptophyceae</taxon>
        <taxon>Pyrenomonadales</taxon>
        <taxon>Geminigeraceae</taxon>
        <taxon>Hanusia</taxon>
    </lineage>
</organism>
<name>A0A7S0H734_9CRYP</name>
<evidence type="ECO:0000256" key="2">
    <source>
        <dbReference type="ARBA" id="ARBA00013194"/>
    </source>
</evidence>
<evidence type="ECO:0000256" key="5">
    <source>
        <dbReference type="PROSITE-ProRule" id="PRU00277"/>
    </source>
</evidence>
<evidence type="ECO:0000256" key="3">
    <source>
        <dbReference type="ARBA" id="ARBA00023110"/>
    </source>
</evidence>
<evidence type="ECO:0000256" key="1">
    <source>
        <dbReference type="ARBA" id="ARBA00000971"/>
    </source>
</evidence>
<comment type="catalytic activity">
    <reaction evidence="1 5">
        <text>[protein]-peptidylproline (omega=180) = [protein]-peptidylproline (omega=0)</text>
        <dbReference type="Rhea" id="RHEA:16237"/>
        <dbReference type="Rhea" id="RHEA-COMP:10747"/>
        <dbReference type="Rhea" id="RHEA-COMP:10748"/>
        <dbReference type="ChEBI" id="CHEBI:83833"/>
        <dbReference type="ChEBI" id="CHEBI:83834"/>
        <dbReference type="EC" id="5.2.1.8"/>
    </reaction>
</comment>
<dbReference type="AlphaFoldDB" id="A0A7S0H734"/>
<proteinExistence type="predicted"/>
<evidence type="ECO:0000256" key="4">
    <source>
        <dbReference type="ARBA" id="ARBA00023235"/>
    </source>
</evidence>
<dbReference type="InterPro" id="IPR046357">
    <property type="entry name" value="PPIase_dom_sf"/>
</dbReference>
<evidence type="ECO:0000313" key="7">
    <source>
        <dbReference type="EMBL" id="CAD8469712.1"/>
    </source>
</evidence>